<dbReference type="InterPro" id="IPR009875">
    <property type="entry name" value="PilZ_domain"/>
</dbReference>
<protein>
    <submittedName>
        <fullName evidence="2">PilZ domain-containing protein</fullName>
    </submittedName>
</protein>
<feature type="domain" description="PilZ" evidence="1">
    <location>
        <begin position="5"/>
        <end position="105"/>
    </location>
</feature>
<proteinExistence type="predicted"/>
<dbReference type="Proteomes" id="UP000716322">
    <property type="component" value="Unassembled WGS sequence"/>
</dbReference>
<gene>
    <name evidence="2" type="ORF">HAV22_22975</name>
</gene>
<dbReference type="EMBL" id="JAAQOM010000015">
    <property type="protein sequence ID" value="NIA56496.1"/>
    <property type="molecule type" value="Genomic_DNA"/>
</dbReference>
<reference evidence="2 3" key="1">
    <citation type="submission" date="2020-03" db="EMBL/GenBank/DDBJ databases">
        <title>Genome sequence of strain Massilia sp. TW-1.</title>
        <authorList>
            <person name="Chaudhary D.K."/>
        </authorList>
    </citation>
    <scope>NUCLEOTIDE SEQUENCE [LARGE SCALE GENOMIC DNA]</scope>
    <source>
        <strain evidence="2 3">TW-1</strain>
    </source>
</reference>
<dbReference type="Gene3D" id="2.40.10.220">
    <property type="entry name" value="predicted glycosyltransferase like domains"/>
    <property type="match status" value="1"/>
</dbReference>
<keyword evidence="3" id="KW-1185">Reference proteome</keyword>
<evidence type="ECO:0000259" key="1">
    <source>
        <dbReference type="Pfam" id="PF07238"/>
    </source>
</evidence>
<evidence type="ECO:0000313" key="3">
    <source>
        <dbReference type="Proteomes" id="UP000716322"/>
    </source>
</evidence>
<dbReference type="Pfam" id="PF07238">
    <property type="entry name" value="PilZ"/>
    <property type="match status" value="1"/>
</dbReference>
<comment type="caution">
    <text evidence="2">The sequence shown here is derived from an EMBL/GenBank/DDBJ whole genome shotgun (WGS) entry which is preliminary data.</text>
</comment>
<accession>A0ABX0PGC4</accession>
<organism evidence="2 3">
    <name type="scientific">Telluria antibiotica</name>
    <dbReference type="NCBI Taxonomy" id="2717319"/>
    <lineage>
        <taxon>Bacteria</taxon>
        <taxon>Pseudomonadati</taxon>
        <taxon>Pseudomonadota</taxon>
        <taxon>Betaproteobacteria</taxon>
        <taxon>Burkholderiales</taxon>
        <taxon>Oxalobacteraceae</taxon>
        <taxon>Telluria group</taxon>
        <taxon>Telluria</taxon>
    </lineage>
</organism>
<name>A0ABX0PGC4_9BURK</name>
<sequence>MVADQRTSARKILKVRAVLAMEGQAPVQGRTSDIGTNGVSITVPNPLQTGQTGQVGFDLLVDGKPFPLHARAKVVYCVFSNGEFKAGFQFMNLDLAAMGKLSRFLR</sequence>
<evidence type="ECO:0000313" key="2">
    <source>
        <dbReference type="EMBL" id="NIA56496.1"/>
    </source>
</evidence>
<dbReference type="SUPFAM" id="SSF141371">
    <property type="entry name" value="PilZ domain-like"/>
    <property type="match status" value="1"/>
</dbReference>